<sequence length="341" mass="38512">MEKMERSYFRRIYEIISSVIISPRYTDTSDSTSEEDQPQVQYHNHHYRENPLLQTSPRNDELISLEYDPCLNCADPCSTHPGYPSYLKIDYRTPLEGTVKPYVKHVLISTGKSDWSTYIEDECGSLAAHLHKVIKNSFNEKPRIVITNSSRLNTDNNGKGSDVLLFPDNILIRNVTLKQASEFYKKFLSSNLSNGNGGNGDGVITDEKEQHNNIKFITEPMPYKAVIVICSHKRRDKRCGITGPLLRDEFNKVLKEKGLDVESHQNEGVAVFLSSHTGGHKFAGNVIVYRDGQGIWYGRVVPCHAKTIIETTVLEGKVIQELYRGSMNGSFAPGRGGKLDW</sequence>
<gene>
    <name evidence="1" type="ORF">DEBURN_LOCUS3841</name>
</gene>
<dbReference type="CDD" id="cd03062">
    <property type="entry name" value="TRX_Fd_Sucrase"/>
    <property type="match status" value="1"/>
</dbReference>
<dbReference type="Proteomes" id="UP000789706">
    <property type="component" value="Unassembled WGS sequence"/>
</dbReference>
<accession>A0A9N8WIE8</accession>
<keyword evidence="2" id="KW-1185">Reference proteome</keyword>
<name>A0A9N8WIE8_9GLOM</name>
<reference evidence="1" key="1">
    <citation type="submission" date="2021-06" db="EMBL/GenBank/DDBJ databases">
        <authorList>
            <person name="Kallberg Y."/>
            <person name="Tangrot J."/>
            <person name="Rosling A."/>
        </authorList>
    </citation>
    <scope>NUCLEOTIDE SEQUENCE</scope>
    <source>
        <strain evidence="1">AZ414A</strain>
    </source>
</reference>
<dbReference type="Pfam" id="PF06999">
    <property type="entry name" value="Suc_Fer-like"/>
    <property type="match status" value="1"/>
</dbReference>
<dbReference type="PANTHER" id="PTHR31902:SF14">
    <property type="entry name" value="ACTIN PATCHES DISTAL PROTEIN 1"/>
    <property type="match status" value="1"/>
</dbReference>
<organism evidence="1 2">
    <name type="scientific">Diversispora eburnea</name>
    <dbReference type="NCBI Taxonomy" id="1213867"/>
    <lineage>
        <taxon>Eukaryota</taxon>
        <taxon>Fungi</taxon>
        <taxon>Fungi incertae sedis</taxon>
        <taxon>Mucoromycota</taxon>
        <taxon>Glomeromycotina</taxon>
        <taxon>Glomeromycetes</taxon>
        <taxon>Diversisporales</taxon>
        <taxon>Diversisporaceae</taxon>
        <taxon>Diversispora</taxon>
    </lineage>
</organism>
<protein>
    <submittedName>
        <fullName evidence="1">8488_t:CDS:1</fullName>
    </submittedName>
</protein>
<dbReference type="Gene3D" id="3.40.30.10">
    <property type="entry name" value="Glutaredoxin"/>
    <property type="match status" value="1"/>
</dbReference>
<dbReference type="EMBL" id="CAJVPK010000258">
    <property type="protein sequence ID" value="CAG8484500.1"/>
    <property type="molecule type" value="Genomic_DNA"/>
</dbReference>
<dbReference type="AlphaFoldDB" id="A0A9N8WIE8"/>
<comment type="caution">
    <text evidence="1">The sequence shown here is derived from an EMBL/GenBank/DDBJ whole genome shotgun (WGS) entry which is preliminary data.</text>
</comment>
<evidence type="ECO:0000313" key="2">
    <source>
        <dbReference type="Proteomes" id="UP000789706"/>
    </source>
</evidence>
<dbReference type="OrthoDB" id="10253744at2759"/>
<dbReference type="SUPFAM" id="SSF52833">
    <property type="entry name" value="Thioredoxin-like"/>
    <property type="match status" value="1"/>
</dbReference>
<dbReference type="InterPro" id="IPR009737">
    <property type="entry name" value="Aim32/Apd1-like"/>
</dbReference>
<dbReference type="InterPro" id="IPR036249">
    <property type="entry name" value="Thioredoxin-like_sf"/>
</dbReference>
<dbReference type="PANTHER" id="PTHR31902">
    <property type="entry name" value="ACTIN PATCHES DISTAL PROTEIN 1"/>
    <property type="match status" value="1"/>
</dbReference>
<proteinExistence type="predicted"/>
<evidence type="ECO:0000313" key="1">
    <source>
        <dbReference type="EMBL" id="CAG8484500.1"/>
    </source>
</evidence>